<comment type="caution">
    <text evidence="2">The sequence shown here is derived from an EMBL/GenBank/DDBJ whole genome shotgun (WGS) entry which is preliminary data.</text>
</comment>
<dbReference type="AlphaFoldDB" id="A0A8S9LP39"/>
<evidence type="ECO:0000313" key="3">
    <source>
        <dbReference type="Proteomes" id="UP000712281"/>
    </source>
</evidence>
<feature type="compositionally biased region" description="Polar residues" evidence="1">
    <location>
        <begin position="13"/>
        <end position="29"/>
    </location>
</feature>
<protein>
    <submittedName>
        <fullName evidence="2">Uncharacterized protein</fullName>
    </submittedName>
</protein>
<proteinExistence type="predicted"/>
<feature type="region of interest" description="Disordered" evidence="1">
    <location>
        <begin position="1"/>
        <end position="29"/>
    </location>
</feature>
<gene>
    <name evidence="2" type="ORF">F2Q68_00044996</name>
</gene>
<dbReference type="Proteomes" id="UP000712281">
    <property type="component" value="Unassembled WGS sequence"/>
</dbReference>
<evidence type="ECO:0000313" key="2">
    <source>
        <dbReference type="EMBL" id="KAF2607308.1"/>
    </source>
</evidence>
<evidence type="ECO:0000256" key="1">
    <source>
        <dbReference type="SAM" id="MobiDB-lite"/>
    </source>
</evidence>
<accession>A0A8S9LP39</accession>
<reference evidence="2" key="1">
    <citation type="submission" date="2019-12" db="EMBL/GenBank/DDBJ databases">
        <title>Genome sequencing and annotation of Brassica cretica.</title>
        <authorList>
            <person name="Studholme D.J."/>
            <person name="Sarris P.F."/>
        </authorList>
    </citation>
    <scope>NUCLEOTIDE SEQUENCE</scope>
    <source>
        <strain evidence="2">PFS-001/15</strain>
        <tissue evidence="2">Leaf</tissue>
    </source>
</reference>
<feature type="compositionally biased region" description="Basic and acidic residues" evidence="1">
    <location>
        <begin position="1"/>
        <end position="12"/>
    </location>
</feature>
<organism evidence="2 3">
    <name type="scientific">Brassica cretica</name>
    <name type="common">Mustard</name>
    <dbReference type="NCBI Taxonomy" id="69181"/>
    <lineage>
        <taxon>Eukaryota</taxon>
        <taxon>Viridiplantae</taxon>
        <taxon>Streptophyta</taxon>
        <taxon>Embryophyta</taxon>
        <taxon>Tracheophyta</taxon>
        <taxon>Spermatophyta</taxon>
        <taxon>Magnoliopsida</taxon>
        <taxon>eudicotyledons</taxon>
        <taxon>Gunneridae</taxon>
        <taxon>Pentapetalae</taxon>
        <taxon>rosids</taxon>
        <taxon>malvids</taxon>
        <taxon>Brassicales</taxon>
        <taxon>Brassicaceae</taxon>
        <taxon>Brassiceae</taxon>
        <taxon>Brassica</taxon>
    </lineage>
</organism>
<sequence>MTINADKDKQTHDGTSVNANAERTPAGNVSTVTTNAILDQMKEMFTFAQKKSDEQGKLVASLEKQVDTLTAKAKRKNPRGATRACSGR</sequence>
<name>A0A8S9LP39_BRACR</name>
<dbReference type="EMBL" id="QGKW02000276">
    <property type="protein sequence ID" value="KAF2607308.1"/>
    <property type="molecule type" value="Genomic_DNA"/>
</dbReference>